<evidence type="ECO:0000259" key="1">
    <source>
        <dbReference type="Pfam" id="PF01370"/>
    </source>
</evidence>
<sequence length="321" mass="35668">MKVLITGATGFVGSAFLKKILEDYQFTPIITVREFNQTYKTLQQFIVKDLTTTIDWSEVLIGVDCIVHIAGRAHVLKETAQDPLQAFRAVNVDATLKLAKQALAAGVKRFVFISSIGVNGIHNTEPFTEDDMPNPQTDYARSKLEAEEALWQLTKDTDMELVIIRPPLVYGEQVKANFLSLLKWVYRGIPLPLGWVNNKRSFVSVDNLVDLLMIVLTHPNAANQLFLVADSETLSTTQLLKLTAKKMHKSIFLLPVPVILLKIAATILGKKNTAIQLCDSLEVSIDKANILLGWRPSISIEEGLHKTVTAFLQAQGQSCKD</sequence>
<accession>A0A3S9XE58</accession>
<dbReference type="GO" id="GO:0004029">
    <property type="term" value="F:aldehyde dehydrogenase (NAD+) activity"/>
    <property type="evidence" value="ECO:0007669"/>
    <property type="project" value="TreeGrafter"/>
</dbReference>
<dbReference type="Proteomes" id="UP000273143">
    <property type="component" value="Chromosome"/>
</dbReference>
<protein>
    <submittedName>
        <fullName evidence="2">NAD-dependent epimerase/dehydratase family protein</fullName>
    </submittedName>
</protein>
<dbReference type="PANTHER" id="PTHR48079:SF6">
    <property type="entry name" value="NAD(P)-BINDING DOMAIN-CONTAINING PROTEIN-RELATED"/>
    <property type="match status" value="1"/>
</dbReference>
<dbReference type="RefSeq" id="WP_127163320.1">
    <property type="nucleotide sequence ID" value="NZ_CP029822.1"/>
</dbReference>
<evidence type="ECO:0000313" key="3">
    <source>
        <dbReference type="Proteomes" id="UP000273143"/>
    </source>
</evidence>
<evidence type="ECO:0000313" key="2">
    <source>
        <dbReference type="EMBL" id="AZS50747.1"/>
    </source>
</evidence>
<dbReference type="SUPFAM" id="SSF51735">
    <property type="entry name" value="NAD(P)-binding Rossmann-fold domains"/>
    <property type="match status" value="1"/>
</dbReference>
<organism evidence="2 3">
    <name type="scientific">Entomomonas moraniae</name>
    <dbReference type="NCBI Taxonomy" id="2213226"/>
    <lineage>
        <taxon>Bacteria</taxon>
        <taxon>Pseudomonadati</taxon>
        <taxon>Pseudomonadota</taxon>
        <taxon>Gammaproteobacteria</taxon>
        <taxon>Pseudomonadales</taxon>
        <taxon>Pseudomonadaceae</taxon>
        <taxon>Entomomonas</taxon>
    </lineage>
</organism>
<reference evidence="3" key="1">
    <citation type="submission" date="2018-06" db="EMBL/GenBank/DDBJ databases">
        <title>Complete genome of Pseudomonas insecticola strain QZS01.</title>
        <authorList>
            <person name="Wang J."/>
            <person name="Su Q."/>
        </authorList>
    </citation>
    <scope>NUCLEOTIDE SEQUENCE [LARGE SCALE GENOMIC DNA]</scope>
    <source>
        <strain evidence="3">QZS01</strain>
    </source>
</reference>
<name>A0A3S9XE58_9GAMM</name>
<feature type="domain" description="NAD-dependent epimerase/dehydratase" evidence="1">
    <location>
        <begin position="3"/>
        <end position="222"/>
    </location>
</feature>
<gene>
    <name evidence="2" type="ORF">DM558_08115</name>
</gene>
<dbReference type="PANTHER" id="PTHR48079">
    <property type="entry name" value="PROTEIN YEEZ"/>
    <property type="match status" value="1"/>
</dbReference>
<dbReference type="InterPro" id="IPR001509">
    <property type="entry name" value="Epimerase_deHydtase"/>
</dbReference>
<dbReference type="AlphaFoldDB" id="A0A3S9XE58"/>
<dbReference type="Pfam" id="PF01370">
    <property type="entry name" value="Epimerase"/>
    <property type="match status" value="1"/>
</dbReference>
<dbReference type="InterPro" id="IPR036291">
    <property type="entry name" value="NAD(P)-bd_dom_sf"/>
</dbReference>
<dbReference type="KEGG" id="emo:DM558_08115"/>
<dbReference type="GO" id="GO:0005737">
    <property type="term" value="C:cytoplasm"/>
    <property type="evidence" value="ECO:0007669"/>
    <property type="project" value="TreeGrafter"/>
</dbReference>
<dbReference type="InterPro" id="IPR051783">
    <property type="entry name" value="NAD(P)-dependent_oxidoreduct"/>
</dbReference>
<dbReference type="Gene3D" id="3.40.50.720">
    <property type="entry name" value="NAD(P)-binding Rossmann-like Domain"/>
    <property type="match status" value="1"/>
</dbReference>
<proteinExistence type="predicted"/>
<dbReference type="EMBL" id="CP029822">
    <property type="protein sequence ID" value="AZS50747.1"/>
    <property type="molecule type" value="Genomic_DNA"/>
</dbReference>
<keyword evidence="3" id="KW-1185">Reference proteome</keyword>